<protein>
    <submittedName>
        <fullName evidence="2">Uncharacterized protein</fullName>
    </submittedName>
</protein>
<evidence type="ECO:0000256" key="1">
    <source>
        <dbReference type="SAM" id="MobiDB-lite"/>
    </source>
</evidence>
<dbReference type="EMBL" id="KL142373">
    <property type="protein sequence ID" value="KDR79668.1"/>
    <property type="molecule type" value="Genomic_DNA"/>
</dbReference>
<name>A0A067TL17_GALM3</name>
<evidence type="ECO:0000313" key="3">
    <source>
        <dbReference type="Proteomes" id="UP000027222"/>
    </source>
</evidence>
<keyword evidence="3" id="KW-1185">Reference proteome</keyword>
<accession>A0A067TL17</accession>
<feature type="region of interest" description="Disordered" evidence="1">
    <location>
        <begin position="1"/>
        <end position="29"/>
    </location>
</feature>
<proteinExistence type="predicted"/>
<evidence type="ECO:0000313" key="2">
    <source>
        <dbReference type="EMBL" id="KDR79668.1"/>
    </source>
</evidence>
<reference evidence="3" key="1">
    <citation type="journal article" date="2014" name="Proc. Natl. Acad. Sci. U.S.A.">
        <title>Extensive sampling of basidiomycete genomes demonstrates inadequacy of the white-rot/brown-rot paradigm for wood decay fungi.</title>
        <authorList>
            <person name="Riley R."/>
            <person name="Salamov A.A."/>
            <person name="Brown D.W."/>
            <person name="Nagy L.G."/>
            <person name="Floudas D."/>
            <person name="Held B.W."/>
            <person name="Levasseur A."/>
            <person name="Lombard V."/>
            <person name="Morin E."/>
            <person name="Otillar R."/>
            <person name="Lindquist E.A."/>
            <person name="Sun H."/>
            <person name="LaButti K.M."/>
            <person name="Schmutz J."/>
            <person name="Jabbour D."/>
            <person name="Luo H."/>
            <person name="Baker S.E."/>
            <person name="Pisabarro A.G."/>
            <person name="Walton J.D."/>
            <person name="Blanchette R.A."/>
            <person name="Henrissat B."/>
            <person name="Martin F."/>
            <person name="Cullen D."/>
            <person name="Hibbett D.S."/>
            <person name="Grigoriev I.V."/>
        </authorList>
    </citation>
    <scope>NUCLEOTIDE SEQUENCE [LARGE SCALE GENOMIC DNA]</scope>
    <source>
        <strain evidence="3">CBS 339.88</strain>
    </source>
</reference>
<dbReference type="AlphaFoldDB" id="A0A067TL17"/>
<sequence>MSIRRPKQVTYPRSLSPDSDAECWHRSPSPEAACQPNNYVEPFSWTRTRNERDIQIDKETMRQLVFEVAAQFKEEGEYFIQIDKETMRQIVFEVAAQFKEASESHKVPTYELNTKDGRLGEVD</sequence>
<dbReference type="HOGENOM" id="CLU_143628_0_0_1"/>
<dbReference type="Proteomes" id="UP000027222">
    <property type="component" value="Unassembled WGS sequence"/>
</dbReference>
<gene>
    <name evidence="2" type="ORF">GALMADRAFT_243737</name>
</gene>
<organism evidence="2 3">
    <name type="scientific">Galerina marginata (strain CBS 339.88)</name>
    <dbReference type="NCBI Taxonomy" id="685588"/>
    <lineage>
        <taxon>Eukaryota</taxon>
        <taxon>Fungi</taxon>
        <taxon>Dikarya</taxon>
        <taxon>Basidiomycota</taxon>
        <taxon>Agaricomycotina</taxon>
        <taxon>Agaricomycetes</taxon>
        <taxon>Agaricomycetidae</taxon>
        <taxon>Agaricales</taxon>
        <taxon>Agaricineae</taxon>
        <taxon>Strophariaceae</taxon>
        <taxon>Galerina</taxon>
    </lineage>
</organism>